<dbReference type="Pfam" id="PF00829">
    <property type="entry name" value="Ribosomal_L21p"/>
    <property type="match status" value="1"/>
</dbReference>
<gene>
    <name evidence="6 8" type="primary">rplU</name>
    <name evidence="8" type="ORF">E3J68_02270</name>
</gene>
<keyword evidence="5 6" id="KW-0687">Ribonucleoprotein</keyword>
<dbReference type="InterPro" id="IPR028909">
    <property type="entry name" value="bL21-like"/>
</dbReference>
<evidence type="ECO:0000256" key="2">
    <source>
        <dbReference type="ARBA" id="ARBA00022730"/>
    </source>
</evidence>
<dbReference type="GO" id="GO:0019843">
    <property type="term" value="F:rRNA binding"/>
    <property type="evidence" value="ECO:0007669"/>
    <property type="project" value="UniProtKB-UniRule"/>
</dbReference>
<dbReference type="InterPro" id="IPR036164">
    <property type="entry name" value="bL21-like_sf"/>
</dbReference>
<organism evidence="8 9">
    <name type="scientific">Aerophobetes bacterium</name>
    <dbReference type="NCBI Taxonomy" id="2030807"/>
    <lineage>
        <taxon>Bacteria</taxon>
        <taxon>Candidatus Aerophobota</taxon>
    </lineage>
</organism>
<dbReference type="PANTHER" id="PTHR21349:SF0">
    <property type="entry name" value="LARGE RIBOSOMAL SUBUNIT PROTEIN BL21M"/>
    <property type="match status" value="1"/>
</dbReference>
<accession>A0A523TFN5</accession>
<evidence type="ECO:0000256" key="4">
    <source>
        <dbReference type="ARBA" id="ARBA00022980"/>
    </source>
</evidence>
<dbReference type="PANTHER" id="PTHR21349">
    <property type="entry name" value="50S RIBOSOMAL PROTEIN L21"/>
    <property type="match status" value="1"/>
</dbReference>
<name>A0A523TFN5_UNCAE</name>
<dbReference type="SUPFAM" id="SSF141091">
    <property type="entry name" value="L21p-like"/>
    <property type="match status" value="1"/>
</dbReference>
<dbReference type="GO" id="GO:0005737">
    <property type="term" value="C:cytoplasm"/>
    <property type="evidence" value="ECO:0007669"/>
    <property type="project" value="UniProtKB-ARBA"/>
</dbReference>
<dbReference type="InterPro" id="IPR018258">
    <property type="entry name" value="Ribosomal_bL21_CS"/>
</dbReference>
<dbReference type="PROSITE" id="PS01169">
    <property type="entry name" value="RIBOSOMAL_L21"/>
    <property type="match status" value="1"/>
</dbReference>
<reference evidence="8 9" key="1">
    <citation type="submission" date="2019-03" db="EMBL/GenBank/DDBJ databases">
        <title>Metabolic potential of uncultured bacteria and archaea associated with petroleum seepage in deep-sea sediments.</title>
        <authorList>
            <person name="Dong X."/>
            <person name="Hubert C."/>
        </authorList>
    </citation>
    <scope>NUCLEOTIDE SEQUENCE [LARGE SCALE GENOMIC DNA]</scope>
    <source>
        <strain evidence="8">E44_bin3</strain>
    </source>
</reference>
<evidence type="ECO:0000256" key="3">
    <source>
        <dbReference type="ARBA" id="ARBA00022884"/>
    </source>
</evidence>
<evidence type="ECO:0000313" key="9">
    <source>
        <dbReference type="Proteomes" id="UP000316517"/>
    </source>
</evidence>
<sequence>MMAVIETGGKQYEVIPGSIIEVEKLTAKEGEELILDKVLMVDEDGKTHFGRPWVRGAQVVAEVLGQDKADKIVVYKFKRRKGYHRRYGHRQLITRVKIKEIQLQKPSKPQKVS</sequence>
<dbReference type="GO" id="GO:0006412">
    <property type="term" value="P:translation"/>
    <property type="evidence" value="ECO:0007669"/>
    <property type="project" value="UniProtKB-UniRule"/>
</dbReference>
<dbReference type="GO" id="GO:1990904">
    <property type="term" value="C:ribonucleoprotein complex"/>
    <property type="evidence" value="ECO:0007669"/>
    <property type="project" value="UniProtKB-KW"/>
</dbReference>
<evidence type="ECO:0000256" key="6">
    <source>
        <dbReference type="HAMAP-Rule" id="MF_01363"/>
    </source>
</evidence>
<keyword evidence="3 6" id="KW-0694">RNA-binding</keyword>
<dbReference type="AlphaFoldDB" id="A0A523TFN5"/>
<comment type="function">
    <text evidence="6 7">This protein binds to 23S rRNA in the presence of protein L20.</text>
</comment>
<dbReference type="NCBIfam" id="TIGR00061">
    <property type="entry name" value="L21"/>
    <property type="match status" value="1"/>
</dbReference>
<comment type="similarity">
    <text evidence="1 6 7">Belongs to the bacterial ribosomal protein bL21 family.</text>
</comment>
<dbReference type="HAMAP" id="MF_01363">
    <property type="entry name" value="Ribosomal_bL21"/>
    <property type="match status" value="1"/>
</dbReference>
<evidence type="ECO:0000256" key="1">
    <source>
        <dbReference type="ARBA" id="ARBA00008563"/>
    </source>
</evidence>
<evidence type="ECO:0000256" key="7">
    <source>
        <dbReference type="RuleBase" id="RU000562"/>
    </source>
</evidence>
<keyword evidence="2 6" id="KW-0699">rRNA-binding</keyword>
<protein>
    <recommendedName>
        <fullName evidence="6">Large ribosomal subunit protein bL21</fullName>
    </recommendedName>
</protein>
<dbReference type="GO" id="GO:0005840">
    <property type="term" value="C:ribosome"/>
    <property type="evidence" value="ECO:0007669"/>
    <property type="project" value="UniProtKB-KW"/>
</dbReference>
<dbReference type="GO" id="GO:0003735">
    <property type="term" value="F:structural constituent of ribosome"/>
    <property type="evidence" value="ECO:0007669"/>
    <property type="project" value="InterPro"/>
</dbReference>
<proteinExistence type="inferred from homology"/>
<comment type="caution">
    <text evidence="8">The sequence shown here is derived from an EMBL/GenBank/DDBJ whole genome shotgun (WGS) entry which is preliminary data.</text>
</comment>
<dbReference type="InterPro" id="IPR001787">
    <property type="entry name" value="Ribosomal_bL21"/>
</dbReference>
<evidence type="ECO:0000256" key="5">
    <source>
        <dbReference type="ARBA" id="ARBA00023274"/>
    </source>
</evidence>
<dbReference type="Proteomes" id="UP000316517">
    <property type="component" value="Unassembled WGS sequence"/>
</dbReference>
<evidence type="ECO:0000313" key="8">
    <source>
        <dbReference type="EMBL" id="TET29156.1"/>
    </source>
</evidence>
<comment type="subunit">
    <text evidence="6">Part of the 50S ribosomal subunit. Contacts protein L20.</text>
</comment>
<keyword evidence="4 6" id="KW-0689">Ribosomal protein</keyword>
<dbReference type="EMBL" id="SOJT01000095">
    <property type="protein sequence ID" value="TET29156.1"/>
    <property type="molecule type" value="Genomic_DNA"/>
</dbReference>